<dbReference type="Proteomes" id="UP000028341">
    <property type="component" value="Unassembled WGS sequence"/>
</dbReference>
<evidence type="ECO:0000313" key="1">
    <source>
        <dbReference type="EMBL" id="KES03404.1"/>
    </source>
</evidence>
<dbReference type="AlphaFoldDB" id="A0A081XIN1"/>
<protein>
    <submittedName>
        <fullName evidence="1">Uncharacterized protein</fullName>
    </submittedName>
</protein>
<comment type="caution">
    <text evidence="1">The sequence shown here is derived from an EMBL/GenBank/DDBJ whole genome shotgun (WGS) entry which is preliminary data.</text>
</comment>
<organism evidence="1 2">
    <name type="scientific">Streptomyces toyocaensis</name>
    <dbReference type="NCBI Taxonomy" id="55952"/>
    <lineage>
        <taxon>Bacteria</taxon>
        <taxon>Bacillati</taxon>
        <taxon>Actinomycetota</taxon>
        <taxon>Actinomycetes</taxon>
        <taxon>Kitasatosporales</taxon>
        <taxon>Streptomycetaceae</taxon>
        <taxon>Streptomyces</taxon>
    </lineage>
</organism>
<sequence length="64" mass="6728">MRNLDDFAAALSQITAQAARAAATSTQTRTVIDAAASGGEDAVRRAVAGMSTADLQRLKHQLER</sequence>
<keyword evidence="2" id="KW-1185">Reference proteome</keyword>
<name>A0A081XIN1_STRTO</name>
<dbReference type="EMBL" id="JFCB01000043">
    <property type="protein sequence ID" value="KES03404.1"/>
    <property type="molecule type" value="Genomic_DNA"/>
</dbReference>
<accession>A0A081XIN1</accession>
<reference evidence="1 2" key="1">
    <citation type="submission" date="2014-02" db="EMBL/GenBank/DDBJ databases">
        <title>The genome announcement of Streptomyces toyocaensis NRRL15009.</title>
        <authorList>
            <person name="Hong H.-J."/>
            <person name="Kwun M.J."/>
        </authorList>
    </citation>
    <scope>NUCLEOTIDE SEQUENCE [LARGE SCALE GENOMIC DNA]</scope>
    <source>
        <strain evidence="1 2">NRRL 15009</strain>
    </source>
</reference>
<gene>
    <name evidence="1" type="ORF">BU52_30670</name>
</gene>
<proteinExistence type="predicted"/>
<dbReference type="RefSeq" id="WP_037940349.1">
    <property type="nucleotide sequence ID" value="NZ_JBFADL010000038.1"/>
</dbReference>
<evidence type="ECO:0000313" key="2">
    <source>
        <dbReference type="Proteomes" id="UP000028341"/>
    </source>
</evidence>